<proteinExistence type="predicted"/>
<dbReference type="SUPFAM" id="SSF53756">
    <property type="entry name" value="UDP-Glycosyltransferase/glycogen phosphorylase"/>
    <property type="match status" value="1"/>
</dbReference>
<reference evidence="3 4" key="1">
    <citation type="submission" date="2023-07" db="EMBL/GenBank/DDBJ databases">
        <title>Genomic Encyclopedia of Type Strains, Phase IV (KMG-IV): sequencing the most valuable type-strain genomes for metagenomic binning, comparative biology and taxonomic classification.</title>
        <authorList>
            <person name="Goeker M."/>
        </authorList>
    </citation>
    <scope>NUCLEOTIDE SEQUENCE [LARGE SCALE GENOMIC DNA]</scope>
    <source>
        <strain evidence="3 4">DSM 12751</strain>
    </source>
</reference>
<evidence type="ECO:0000259" key="2">
    <source>
        <dbReference type="Pfam" id="PF13439"/>
    </source>
</evidence>
<evidence type="ECO:0000313" key="3">
    <source>
        <dbReference type="EMBL" id="MDQ0165784.1"/>
    </source>
</evidence>
<dbReference type="Pfam" id="PF00534">
    <property type="entry name" value="Glycos_transf_1"/>
    <property type="match status" value="1"/>
</dbReference>
<dbReference type="PANTHER" id="PTHR45947:SF3">
    <property type="entry name" value="SULFOQUINOVOSYL TRANSFERASE SQD2"/>
    <property type="match status" value="1"/>
</dbReference>
<comment type="caution">
    <text evidence="3">The sequence shown here is derived from an EMBL/GenBank/DDBJ whole genome shotgun (WGS) entry which is preliminary data.</text>
</comment>
<dbReference type="RefSeq" id="WP_307393322.1">
    <property type="nucleotide sequence ID" value="NZ_BAAADK010000032.1"/>
</dbReference>
<dbReference type="InterPro" id="IPR050194">
    <property type="entry name" value="Glycosyltransferase_grp1"/>
</dbReference>
<evidence type="ECO:0000259" key="1">
    <source>
        <dbReference type="Pfam" id="PF00534"/>
    </source>
</evidence>
<dbReference type="Gene3D" id="3.40.50.2000">
    <property type="entry name" value="Glycogen Phosphorylase B"/>
    <property type="match status" value="2"/>
</dbReference>
<sequence>MKVNKTVWVMSNEYAPQIIGGLGTVTTQLTRALDKEKVKIVVLTSGQSFDQLLEQDQSTPLYRFPYTQAYYNSKKRFFKVDPVVKYMEQSGVNLPTLIHIHSMEFVEIALYYKRKYNCPIVYSCHSLIDRDTKRYSLVLQKKMLRQASCIVVPSIWQKNDLGRRYPFAKKRTKVVRHGVNLVQASSTASHSKLLFVGRVVPNKGVEELIRAISILKKRNRNVQLDIIGKGSVNYMKRLHQIARRYKVSANVNTRGFYPPDQIQTLITQYGAMVMPSKTESFGLVALEAMASQVPLVSTRSGGLKDFVRSTRAQIIPNVNSKSIAKAIQNMWSKPNLTAKRVKHAYNYAQRNSWSQIAKSYMEIFNRLQ</sequence>
<feature type="domain" description="Glycosyl transferase family 1" evidence="1">
    <location>
        <begin position="192"/>
        <end position="345"/>
    </location>
</feature>
<keyword evidence="4" id="KW-1185">Reference proteome</keyword>
<dbReference type="InterPro" id="IPR028098">
    <property type="entry name" value="Glyco_trans_4-like_N"/>
</dbReference>
<name>A0ABT9VY22_9BACI</name>
<feature type="domain" description="Glycosyltransferase subfamily 4-like N-terminal" evidence="2">
    <location>
        <begin position="19"/>
        <end position="181"/>
    </location>
</feature>
<protein>
    <submittedName>
        <fullName evidence="3">Glycosyltransferase involved in cell wall biosynthesis</fullName>
    </submittedName>
</protein>
<dbReference type="Proteomes" id="UP001235840">
    <property type="component" value="Unassembled WGS sequence"/>
</dbReference>
<evidence type="ECO:0000313" key="4">
    <source>
        <dbReference type="Proteomes" id="UP001235840"/>
    </source>
</evidence>
<dbReference type="InterPro" id="IPR001296">
    <property type="entry name" value="Glyco_trans_1"/>
</dbReference>
<dbReference type="Pfam" id="PF13439">
    <property type="entry name" value="Glyco_transf_4"/>
    <property type="match status" value="1"/>
</dbReference>
<accession>A0ABT9VY22</accession>
<gene>
    <name evidence="3" type="ORF">J2S11_001685</name>
</gene>
<dbReference type="EMBL" id="JAUSTY010000006">
    <property type="protein sequence ID" value="MDQ0165784.1"/>
    <property type="molecule type" value="Genomic_DNA"/>
</dbReference>
<dbReference type="CDD" id="cd03801">
    <property type="entry name" value="GT4_PimA-like"/>
    <property type="match status" value="1"/>
</dbReference>
<organism evidence="3 4">
    <name type="scientific">Caldalkalibacillus horti</name>
    <dbReference type="NCBI Taxonomy" id="77523"/>
    <lineage>
        <taxon>Bacteria</taxon>
        <taxon>Bacillati</taxon>
        <taxon>Bacillota</taxon>
        <taxon>Bacilli</taxon>
        <taxon>Bacillales</taxon>
        <taxon>Bacillaceae</taxon>
        <taxon>Caldalkalibacillus</taxon>
    </lineage>
</organism>
<dbReference type="PANTHER" id="PTHR45947">
    <property type="entry name" value="SULFOQUINOVOSYL TRANSFERASE SQD2"/>
    <property type="match status" value="1"/>
</dbReference>